<accession>A0ACA9Y873</accession>
<dbReference type="Proteomes" id="UP001152531">
    <property type="component" value="Unassembled WGS sequence"/>
</dbReference>
<evidence type="ECO:0000313" key="2">
    <source>
        <dbReference type="Proteomes" id="UP001152531"/>
    </source>
</evidence>
<reference evidence="1" key="1">
    <citation type="submission" date="2022-06" db="EMBL/GenBank/DDBJ databases">
        <authorList>
            <person name="Legras J.-L."/>
            <person name="Devillers H."/>
            <person name="Grondin C."/>
        </authorList>
    </citation>
    <scope>NUCLEOTIDE SEQUENCE</scope>
    <source>
        <strain evidence="1">CLIB 1444</strain>
    </source>
</reference>
<dbReference type="EMBL" id="CALSDN010000004">
    <property type="protein sequence ID" value="CAH6720639.1"/>
    <property type="molecule type" value="Genomic_DNA"/>
</dbReference>
<evidence type="ECO:0000313" key="1">
    <source>
        <dbReference type="EMBL" id="CAH6720639.1"/>
    </source>
</evidence>
<name>A0ACA9Y873_9ASCO</name>
<comment type="caution">
    <text evidence="1">The sequence shown here is derived from an EMBL/GenBank/DDBJ whole genome shotgun (WGS) entry which is preliminary data.</text>
</comment>
<organism evidence="1 2">
    <name type="scientific">[Candida] jaroonii</name>
    <dbReference type="NCBI Taxonomy" id="467808"/>
    <lineage>
        <taxon>Eukaryota</taxon>
        <taxon>Fungi</taxon>
        <taxon>Dikarya</taxon>
        <taxon>Ascomycota</taxon>
        <taxon>Saccharomycotina</taxon>
        <taxon>Pichiomycetes</taxon>
        <taxon>Debaryomycetaceae</taxon>
        <taxon>Yamadazyma</taxon>
    </lineage>
</organism>
<gene>
    <name evidence="1" type="ORF">CLIB1444_04S04610</name>
</gene>
<keyword evidence="2" id="KW-1185">Reference proteome</keyword>
<protein>
    <submittedName>
        <fullName evidence="1">Ceramide glucosyltransferase</fullName>
    </submittedName>
</protein>
<sequence>MVWPFICIVLLIWYIVIVIIAYIGFFEILGNYRSKKYLSLETFEPVTILRPIKGIDPELESCLESSFLQDYPHDKLEIIFCIDDKSDSSIPIINALIAKYPNIDAKIYYSKHENGRVLDHYGPNPKVNNLSKGFLAAKNDILWIMDSNVWASSNILKNSIKSLNENLVNGGIKNVSKYSNLRKVKLVHQVPLAMAINKDKSIFSKLGSKLDEMFLFSSHSKFYVSLNKLNPAPCVNGKSNIFRRSDLDNAVAKIPYADNVFFKDLVIKQSAREISQQGPGNSLKFFAKYIGEDNMIAIALWEFLFCRTTLTTDLVIQPLNKLEKSSHGVSEYFKRRIRWLRVRKYMVFMATLIEPTTESIVCGTFGSLSLSYFLWDKWFSMKFFIFHMIIWCITDYIQYIILINNIQSGDKPFWFHFHDETSDKLVWLFVWILREVFALPIWIMAMMGQTIDWRGKPFIIKRDLTAEEL</sequence>
<proteinExistence type="predicted"/>